<accession>A0ABW9QSZ2</accession>
<evidence type="ECO:0000256" key="7">
    <source>
        <dbReference type="ARBA" id="ARBA00022741"/>
    </source>
</evidence>
<feature type="compositionally biased region" description="Basic residues" evidence="12">
    <location>
        <begin position="1"/>
        <end position="12"/>
    </location>
</feature>
<dbReference type="InterPro" id="IPR027417">
    <property type="entry name" value="P-loop_NTPase"/>
</dbReference>
<evidence type="ECO:0000256" key="1">
    <source>
        <dbReference type="ARBA" id="ARBA00004496"/>
    </source>
</evidence>
<comment type="caution">
    <text evidence="13">The sequence shown here is derived from an EMBL/GenBank/DDBJ whole genome shotgun (WGS) entry which is preliminary data.</text>
</comment>
<feature type="region of interest" description="Disordered" evidence="12">
    <location>
        <begin position="1"/>
        <end position="49"/>
    </location>
</feature>
<comment type="similarity">
    <text evidence="2">Belongs to the TsaE family.</text>
</comment>
<dbReference type="Gene3D" id="3.40.50.300">
    <property type="entry name" value="P-loop containing nucleotide triphosphate hydrolases"/>
    <property type="match status" value="1"/>
</dbReference>
<dbReference type="NCBIfam" id="TIGR00150">
    <property type="entry name" value="T6A_YjeE"/>
    <property type="match status" value="1"/>
</dbReference>
<gene>
    <name evidence="13" type="primary">tsaE</name>
    <name evidence="13" type="ORF">GHK86_08690</name>
</gene>
<keyword evidence="9" id="KW-0460">Magnesium</keyword>
<evidence type="ECO:0000256" key="8">
    <source>
        <dbReference type="ARBA" id="ARBA00022840"/>
    </source>
</evidence>
<sequence>MGAGRRRARPHLPPRCGAAGRRRGPGPDAGRLRAGQADPRRRRHRAVSTSPAPVVAVQVADLAGTAAVAAVVARLLRAGDLVLLTGDLGAGKTAFTQALAGELGVHEPVTSPTFTLVRQYPTDHGLVLLHADIYRLEQLAEVIDLGLPEQLEEGCAAVVEWGERGAPALVPEYLSVTLTAGAPDRETARLVELRPVGEPWR</sequence>
<evidence type="ECO:0000256" key="12">
    <source>
        <dbReference type="SAM" id="MobiDB-lite"/>
    </source>
</evidence>
<keyword evidence="7" id="KW-0547">Nucleotide-binding</keyword>
<keyword evidence="14" id="KW-1185">Reference proteome</keyword>
<organism evidence="13 14">
    <name type="scientific">Acidiferrimicrobium australe</name>
    <dbReference type="NCBI Taxonomy" id="2664430"/>
    <lineage>
        <taxon>Bacteria</taxon>
        <taxon>Bacillati</taxon>
        <taxon>Actinomycetota</taxon>
        <taxon>Acidimicrobiia</taxon>
        <taxon>Acidimicrobiales</taxon>
        <taxon>Acidimicrobiaceae</taxon>
        <taxon>Acidiferrimicrobium</taxon>
    </lineage>
</organism>
<dbReference type="InterPro" id="IPR003442">
    <property type="entry name" value="T6A_TsaE"/>
</dbReference>
<dbReference type="Proteomes" id="UP000437736">
    <property type="component" value="Unassembled WGS sequence"/>
</dbReference>
<evidence type="ECO:0000313" key="13">
    <source>
        <dbReference type="EMBL" id="MST32797.1"/>
    </source>
</evidence>
<feature type="non-terminal residue" evidence="13">
    <location>
        <position position="201"/>
    </location>
</feature>
<keyword evidence="4" id="KW-0963">Cytoplasm</keyword>
<evidence type="ECO:0000256" key="11">
    <source>
        <dbReference type="ARBA" id="ARBA00032441"/>
    </source>
</evidence>
<dbReference type="Pfam" id="PF02367">
    <property type="entry name" value="TsaE"/>
    <property type="match status" value="1"/>
</dbReference>
<dbReference type="PANTHER" id="PTHR33540">
    <property type="entry name" value="TRNA THREONYLCARBAMOYLADENOSINE BIOSYNTHESIS PROTEIN TSAE"/>
    <property type="match status" value="1"/>
</dbReference>
<protein>
    <recommendedName>
        <fullName evidence="3">tRNA threonylcarbamoyladenosine biosynthesis protein TsaE</fullName>
    </recommendedName>
    <alternativeName>
        <fullName evidence="11">t(6)A37 threonylcarbamoyladenosine biosynthesis protein TsaE</fullName>
    </alternativeName>
</protein>
<reference evidence="13 14" key="1">
    <citation type="submission" date="2019-11" db="EMBL/GenBank/DDBJ databases">
        <title>Acidiferrimicrobium australis gen. nov., sp. nov., an acidophilic and obligately heterotrophic, member of the Actinobacteria that catalyses dissimilatory oxido- reduction of iron isolated from metal-rich acidic water in Chile.</title>
        <authorList>
            <person name="Gonzalez D."/>
            <person name="Huber K."/>
            <person name="Hedrich S."/>
            <person name="Rojas-Villalobos C."/>
            <person name="Quatrini R."/>
            <person name="Dinamarca M.A."/>
            <person name="Schwarz A."/>
            <person name="Canales C."/>
            <person name="Nancucheo I."/>
        </authorList>
    </citation>
    <scope>NUCLEOTIDE SEQUENCE [LARGE SCALE GENOMIC DNA]</scope>
    <source>
        <strain evidence="13 14">USS-CCA1</strain>
    </source>
</reference>
<keyword evidence="8" id="KW-0067">ATP-binding</keyword>
<feature type="compositionally biased region" description="Low complexity" evidence="12">
    <location>
        <begin position="26"/>
        <end position="35"/>
    </location>
</feature>
<evidence type="ECO:0000256" key="3">
    <source>
        <dbReference type="ARBA" id="ARBA00019010"/>
    </source>
</evidence>
<evidence type="ECO:0000256" key="6">
    <source>
        <dbReference type="ARBA" id="ARBA00022723"/>
    </source>
</evidence>
<keyword evidence="6" id="KW-0479">Metal-binding</keyword>
<evidence type="ECO:0000256" key="2">
    <source>
        <dbReference type="ARBA" id="ARBA00007599"/>
    </source>
</evidence>
<proteinExistence type="inferred from homology"/>
<dbReference type="EMBL" id="WJHE01000392">
    <property type="protein sequence ID" value="MST32797.1"/>
    <property type="molecule type" value="Genomic_DNA"/>
</dbReference>
<comment type="function">
    <text evidence="10">Required for the formation of a threonylcarbamoyl group on adenosine at position 37 (t(6)A37) in tRNAs that read codons beginning with adenine. Is involved in the transfer of the threonylcarbamoyl moiety of threonylcarbamoyl-AMP (TC-AMP) to the N6 group of A37, together with TsaD and TsaB. TsaE seems to play an indirect role in the t(6)A biosynthesis pathway, possibly in regulating the core enzymatic function of TsaD.</text>
</comment>
<evidence type="ECO:0000256" key="5">
    <source>
        <dbReference type="ARBA" id="ARBA00022694"/>
    </source>
</evidence>
<comment type="subcellular location">
    <subcellularLocation>
        <location evidence="1">Cytoplasm</location>
    </subcellularLocation>
</comment>
<keyword evidence="5" id="KW-0819">tRNA processing</keyword>
<dbReference type="PANTHER" id="PTHR33540:SF2">
    <property type="entry name" value="TRNA THREONYLCARBAMOYLADENOSINE BIOSYNTHESIS PROTEIN TSAE"/>
    <property type="match status" value="1"/>
</dbReference>
<evidence type="ECO:0000256" key="10">
    <source>
        <dbReference type="ARBA" id="ARBA00024908"/>
    </source>
</evidence>
<dbReference type="SUPFAM" id="SSF52540">
    <property type="entry name" value="P-loop containing nucleoside triphosphate hydrolases"/>
    <property type="match status" value="1"/>
</dbReference>
<evidence type="ECO:0000256" key="4">
    <source>
        <dbReference type="ARBA" id="ARBA00022490"/>
    </source>
</evidence>
<name>A0ABW9QSZ2_9ACTN</name>
<evidence type="ECO:0000313" key="14">
    <source>
        <dbReference type="Proteomes" id="UP000437736"/>
    </source>
</evidence>
<evidence type="ECO:0000256" key="9">
    <source>
        <dbReference type="ARBA" id="ARBA00022842"/>
    </source>
</evidence>